<dbReference type="Pfam" id="PF13580">
    <property type="entry name" value="SIS_2"/>
    <property type="match status" value="1"/>
</dbReference>
<evidence type="ECO:0000313" key="3">
    <source>
        <dbReference type="Proteomes" id="UP000265509"/>
    </source>
</evidence>
<dbReference type="PANTHER" id="PTHR30390">
    <property type="entry name" value="SEDOHEPTULOSE 7-PHOSPHATE ISOMERASE / DNAA INITIATOR-ASSOCIATING FACTOR FOR REPLICATION INITIATION"/>
    <property type="match status" value="1"/>
</dbReference>
<dbReference type="GO" id="GO:0097367">
    <property type="term" value="F:carbohydrate derivative binding"/>
    <property type="evidence" value="ECO:0007669"/>
    <property type="project" value="InterPro"/>
</dbReference>
<dbReference type="InterPro" id="IPR050099">
    <property type="entry name" value="SIS_GmhA/DiaA_subfam"/>
</dbReference>
<dbReference type="AlphaFoldDB" id="A0A3L7E1F3"/>
<name>A0A3L7E1F3_9GAMM</name>
<dbReference type="EMBL" id="QRAN01000001">
    <property type="protein sequence ID" value="RLQ23717.1"/>
    <property type="molecule type" value="Genomic_DNA"/>
</dbReference>
<keyword evidence="3" id="KW-1185">Reference proteome</keyword>
<dbReference type="Gene3D" id="3.40.50.10490">
    <property type="entry name" value="Glucose-6-phosphate isomerase like protein, domain 1"/>
    <property type="match status" value="1"/>
</dbReference>
<dbReference type="Proteomes" id="UP000265509">
    <property type="component" value="Unassembled WGS sequence"/>
</dbReference>
<dbReference type="OrthoDB" id="9810929at2"/>
<reference evidence="2 3" key="1">
    <citation type="submission" date="2018-07" db="EMBL/GenBank/DDBJ databases">
        <title>Halioglobus sp. genome submission.</title>
        <authorList>
            <person name="Ye M.-Q."/>
            <person name="Du Z.-J."/>
        </authorList>
    </citation>
    <scope>NUCLEOTIDE SEQUENCE [LARGE SCALE GENOMIC DNA]</scope>
    <source>
        <strain evidence="2 3">U0301</strain>
    </source>
</reference>
<gene>
    <name evidence="2" type="ORF">DWB85_00750</name>
</gene>
<feature type="domain" description="SIS" evidence="1">
    <location>
        <begin position="36"/>
        <end position="193"/>
    </location>
</feature>
<protein>
    <submittedName>
        <fullName evidence="2">SIS domain-containing protein</fullName>
    </submittedName>
</protein>
<dbReference type="GO" id="GO:1901135">
    <property type="term" value="P:carbohydrate derivative metabolic process"/>
    <property type="evidence" value="ECO:0007669"/>
    <property type="project" value="InterPro"/>
</dbReference>
<comment type="caution">
    <text evidence="2">The sequence shown here is derived from an EMBL/GenBank/DDBJ whole genome shotgun (WGS) entry which is preliminary data.</text>
</comment>
<accession>A0A3L7E1F3</accession>
<evidence type="ECO:0000313" key="2">
    <source>
        <dbReference type="EMBL" id="RLQ23717.1"/>
    </source>
</evidence>
<sequence length="194" mass="20417">MDHYQIIAGRFQQTMEAVAMSVDQLAEPIARGSEMMTQVLLNDGKIFCCGLGLDAALAQLFCSLLLENPARERPALPAFNLGPGAALQEDAAGHALARQVRALAADSDLLLVIDSGPERSACAGALHAAREKGMPVVAMGNALNGSLAAALNAGDVHIAVEARQRGQCVELHTMVALGLCQLIETSLFGDYHQE</sequence>
<dbReference type="InterPro" id="IPR001347">
    <property type="entry name" value="SIS_dom"/>
</dbReference>
<proteinExistence type="predicted"/>
<evidence type="ECO:0000259" key="1">
    <source>
        <dbReference type="PROSITE" id="PS51464"/>
    </source>
</evidence>
<dbReference type="InterPro" id="IPR046348">
    <property type="entry name" value="SIS_dom_sf"/>
</dbReference>
<dbReference type="PANTHER" id="PTHR30390:SF6">
    <property type="entry name" value="DNAA INITIATOR-ASSOCIATING PROTEIN DIAA"/>
    <property type="match status" value="1"/>
</dbReference>
<dbReference type="SUPFAM" id="SSF53697">
    <property type="entry name" value="SIS domain"/>
    <property type="match status" value="1"/>
</dbReference>
<organism evidence="2 3">
    <name type="scientific">Seongchinamella sediminis</name>
    <dbReference type="NCBI Taxonomy" id="2283635"/>
    <lineage>
        <taxon>Bacteria</taxon>
        <taxon>Pseudomonadati</taxon>
        <taxon>Pseudomonadota</taxon>
        <taxon>Gammaproteobacteria</taxon>
        <taxon>Cellvibrionales</taxon>
        <taxon>Halieaceae</taxon>
        <taxon>Seongchinamella</taxon>
    </lineage>
</organism>
<dbReference type="PROSITE" id="PS51464">
    <property type="entry name" value="SIS"/>
    <property type="match status" value="1"/>
</dbReference>